<dbReference type="Proteomes" id="UP000306319">
    <property type="component" value="Unassembled WGS sequence"/>
</dbReference>
<evidence type="ECO:0000313" key="1">
    <source>
        <dbReference type="EMBL" id="TGY76473.1"/>
    </source>
</evidence>
<keyword evidence="1" id="KW-0238">DNA-binding</keyword>
<keyword evidence="2" id="KW-1185">Reference proteome</keyword>
<gene>
    <name evidence="1" type="ORF">E5331_18185</name>
</gene>
<protein>
    <submittedName>
        <fullName evidence="1">HU family DNA-binding protein</fullName>
    </submittedName>
</protein>
<name>A0AC61RFD0_9BACT</name>
<evidence type="ECO:0000313" key="2">
    <source>
        <dbReference type="Proteomes" id="UP000306319"/>
    </source>
</evidence>
<proteinExistence type="predicted"/>
<reference evidence="1" key="1">
    <citation type="submission" date="2019-04" db="EMBL/GenBank/DDBJ databases">
        <title>Microbes associate with the intestines of laboratory mice.</title>
        <authorList>
            <person name="Navarre W."/>
            <person name="Wong E."/>
            <person name="Huang K."/>
            <person name="Tropini C."/>
            <person name="Ng K."/>
            <person name="Yu B."/>
        </authorList>
    </citation>
    <scope>NUCLEOTIDE SEQUENCE</scope>
    <source>
        <strain evidence="1">NM04_E33</strain>
    </source>
</reference>
<comment type="caution">
    <text evidence="1">The sequence shown here is derived from an EMBL/GenBank/DDBJ whole genome shotgun (WGS) entry which is preliminary data.</text>
</comment>
<dbReference type="EMBL" id="SRYB01000040">
    <property type="protein sequence ID" value="TGY76473.1"/>
    <property type="molecule type" value="Genomic_DNA"/>
</dbReference>
<accession>A0AC61RFD0</accession>
<organism evidence="1 2">
    <name type="scientific">Lepagella muris</name>
    <dbReference type="NCBI Taxonomy" id="3032870"/>
    <lineage>
        <taxon>Bacteria</taxon>
        <taxon>Pseudomonadati</taxon>
        <taxon>Bacteroidota</taxon>
        <taxon>Bacteroidia</taxon>
        <taxon>Bacteroidales</taxon>
        <taxon>Muribaculaceae</taxon>
        <taxon>Lepagella</taxon>
    </lineage>
</organism>
<sequence length="93" mass="10227">MDNKTLIDNLSRRLDVSRDTVVALIDGLAKTVGECGAELDSVAIPSFGTFEPRKRLERVALHPATGKRLLVPPKIVMTFKPSVSLKQKIRNGE</sequence>